<sequence length="221" mass="25893">MLQFSLFSQTKDEVINKVIAEYSLKKPLQYHATYNLYKDYNSHNVNQSYTGEYYKNELDDTYVKIDQTEYFITKKLTAQISHSEKAILISSTTGIQQEFDIKEFLKVLSIGEFKDLKTHWEVELLPKNFSGLPYSKVVLHIGKNYLLKKQVFYYNTAMNFSEDYKKNDLSYPRLEITFKDVNRNAISAKQFDTSKIFVLKGGKINLSAGYSNYQLIDQRLK</sequence>
<organism evidence="1 2">
    <name type="scientific">Flavobacterium beibuense F44-8</name>
    <dbReference type="NCBI Taxonomy" id="1406840"/>
    <lineage>
        <taxon>Bacteria</taxon>
        <taxon>Pseudomonadati</taxon>
        <taxon>Bacteroidota</taxon>
        <taxon>Flavobacteriia</taxon>
        <taxon>Flavobacteriales</taxon>
        <taxon>Flavobacteriaceae</taxon>
        <taxon>Flavobacterium</taxon>
    </lineage>
</organism>
<gene>
    <name evidence="1" type="ORF">Q763_16725</name>
</gene>
<dbReference type="Proteomes" id="UP000030129">
    <property type="component" value="Unassembled WGS sequence"/>
</dbReference>
<dbReference type="STRING" id="1406840.Q763_16725"/>
<protein>
    <submittedName>
        <fullName evidence="1">Uncharacterized protein</fullName>
    </submittedName>
</protein>
<keyword evidence="2" id="KW-1185">Reference proteome</keyword>
<comment type="caution">
    <text evidence="1">The sequence shown here is derived from an EMBL/GenBank/DDBJ whole genome shotgun (WGS) entry which is preliminary data.</text>
</comment>
<evidence type="ECO:0000313" key="1">
    <source>
        <dbReference type="EMBL" id="KGO78771.1"/>
    </source>
</evidence>
<reference evidence="1 2" key="1">
    <citation type="submission" date="2013-09" db="EMBL/GenBank/DDBJ databases">
        <authorList>
            <person name="Zeng Z."/>
            <person name="Chen C."/>
        </authorList>
    </citation>
    <scope>NUCLEOTIDE SEQUENCE [LARGE SCALE GENOMIC DNA]</scope>
    <source>
        <strain evidence="1 2">F44-8</strain>
    </source>
</reference>
<dbReference type="AlphaFoldDB" id="A0A0A2LHT2"/>
<dbReference type="EMBL" id="JRLV01000027">
    <property type="protein sequence ID" value="KGO78771.1"/>
    <property type="molecule type" value="Genomic_DNA"/>
</dbReference>
<name>A0A0A2LHT2_9FLAO</name>
<accession>A0A0A2LHT2</accession>
<proteinExistence type="predicted"/>
<dbReference type="eggNOG" id="ENOG5030Z42">
    <property type="taxonomic scope" value="Bacteria"/>
</dbReference>
<evidence type="ECO:0000313" key="2">
    <source>
        <dbReference type="Proteomes" id="UP000030129"/>
    </source>
</evidence>